<comment type="caution">
    <text evidence="2">The sequence shown here is derived from an EMBL/GenBank/DDBJ whole genome shotgun (WGS) entry which is preliminary data.</text>
</comment>
<name>A0A5B6X2Q3_9ROSI</name>
<sequence>MENTDNLQEEPLKTDNKQELEEVVRPKVEPKKETIKELALKKKQKRDEDEFLSFLNLFKTLNVNLPLIELIEKVPKYAKFLKEIISRHRKIKVGEQVNMSTSYSAIISRQVPQKLKDPLANKSSVHPKGILDVLVKLRNFIIQTEFVVLDFEEDREIPILLGRPFLASQDPPLIWRKMN</sequence>
<feature type="compositionally biased region" description="Basic and acidic residues" evidence="1">
    <location>
        <begin position="10"/>
        <end position="20"/>
    </location>
</feature>
<protein>
    <submittedName>
        <fullName evidence="2">Signal transducer and activator of transcription A-like</fullName>
    </submittedName>
</protein>
<dbReference type="OrthoDB" id="1744547at2759"/>
<gene>
    <name evidence="2" type="ORF">EPI10_031019</name>
</gene>
<organism evidence="2 3">
    <name type="scientific">Gossypium australe</name>
    <dbReference type="NCBI Taxonomy" id="47621"/>
    <lineage>
        <taxon>Eukaryota</taxon>
        <taxon>Viridiplantae</taxon>
        <taxon>Streptophyta</taxon>
        <taxon>Embryophyta</taxon>
        <taxon>Tracheophyta</taxon>
        <taxon>Spermatophyta</taxon>
        <taxon>Magnoliopsida</taxon>
        <taxon>eudicotyledons</taxon>
        <taxon>Gunneridae</taxon>
        <taxon>Pentapetalae</taxon>
        <taxon>rosids</taxon>
        <taxon>malvids</taxon>
        <taxon>Malvales</taxon>
        <taxon>Malvaceae</taxon>
        <taxon>Malvoideae</taxon>
        <taxon>Gossypium</taxon>
    </lineage>
</organism>
<evidence type="ECO:0000313" key="2">
    <source>
        <dbReference type="EMBL" id="KAA3487177.1"/>
    </source>
</evidence>
<dbReference type="Gene3D" id="2.40.70.10">
    <property type="entry name" value="Acid Proteases"/>
    <property type="match status" value="1"/>
</dbReference>
<keyword evidence="3" id="KW-1185">Reference proteome</keyword>
<dbReference type="PANTHER" id="PTHR33067">
    <property type="entry name" value="RNA-DIRECTED DNA POLYMERASE-RELATED"/>
    <property type="match status" value="1"/>
</dbReference>
<accession>A0A5B6X2Q3</accession>
<reference evidence="3" key="1">
    <citation type="journal article" date="2019" name="Plant Biotechnol. J.">
        <title>Genome sequencing of the Australian wild diploid species Gossypium australe highlights disease resistance and delayed gland morphogenesis.</title>
        <authorList>
            <person name="Cai Y."/>
            <person name="Cai X."/>
            <person name="Wang Q."/>
            <person name="Wang P."/>
            <person name="Zhang Y."/>
            <person name="Cai C."/>
            <person name="Xu Y."/>
            <person name="Wang K."/>
            <person name="Zhou Z."/>
            <person name="Wang C."/>
            <person name="Geng S."/>
            <person name="Li B."/>
            <person name="Dong Q."/>
            <person name="Hou Y."/>
            <person name="Wang H."/>
            <person name="Ai P."/>
            <person name="Liu Z."/>
            <person name="Yi F."/>
            <person name="Sun M."/>
            <person name="An G."/>
            <person name="Cheng J."/>
            <person name="Zhang Y."/>
            <person name="Shi Q."/>
            <person name="Xie Y."/>
            <person name="Shi X."/>
            <person name="Chang Y."/>
            <person name="Huang F."/>
            <person name="Chen Y."/>
            <person name="Hong S."/>
            <person name="Mi L."/>
            <person name="Sun Q."/>
            <person name="Zhang L."/>
            <person name="Zhou B."/>
            <person name="Peng R."/>
            <person name="Zhang X."/>
            <person name="Liu F."/>
        </authorList>
    </citation>
    <scope>NUCLEOTIDE SEQUENCE [LARGE SCALE GENOMIC DNA]</scope>
    <source>
        <strain evidence="3">cv. PA1801</strain>
    </source>
</reference>
<dbReference type="PANTHER" id="PTHR33067:SF31">
    <property type="entry name" value="RNA-DIRECTED DNA POLYMERASE"/>
    <property type="match status" value="1"/>
</dbReference>
<evidence type="ECO:0000313" key="3">
    <source>
        <dbReference type="Proteomes" id="UP000325315"/>
    </source>
</evidence>
<proteinExistence type="predicted"/>
<dbReference type="EMBL" id="SMMG02000001">
    <property type="protein sequence ID" value="KAA3487177.1"/>
    <property type="molecule type" value="Genomic_DNA"/>
</dbReference>
<feature type="region of interest" description="Disordered" evidence="1">
    <location>
        <begin position="1"/>
        <end position="20"/>
    </location>
</feature>
<dbReference type="InterPro" id="IPR021109">
    <property type="entry name" value="Peptidase_aspartic_dom_sf"/>
</dbReference>
<dbReference type="Proteomes" id="UP000325315">
    <property type="component" value="Unassembled WGS sequence"/>
</dbReference>
<dbReference type="AlphaFoldDB" id="A0A5B6X2Q3"/>
<evidence type="ECO:0000256" key="1">
    <source>
        <dbReference type="SAM" id="MobiDB-lite"/>
    </source>
</evidence>